<keyword evidence="4" id="KW-1185">Reference proteome</keyword>
<comment type="caution">
    <text evidence="3">The sequence shown here is derived from an EMBL/GenBank/DDBJ whole genome shotgun (WGS) entry which is preliminary data.</text>
</comment>
<organism evidence="3 4">
    <name type="scientific">Necator americanus</name>
    <name type="common">Human hookworm</name>
    <dbReference type="NCBI Taxonomy" id="51031"/>
    <lineage>
        <taxon>Eukaryota</taxon>
        <taxon>Metazoa</taxon>
        <taxon>Ecdysozoa</taxon>
        <taxon>Nematoda</taxon>
        <taxon>Chromadorea</taxon>
        <taxon>Rhabditida</taxon>
        <taxon>Rhabditina</taxon>
        <taxon>Rhabditomorpha</taxon>
        <taxon>Strongyloidea</taxon>
        <taxon>Ancylostomatidae</taxon>
        <taxon>Bunostominae</taxon>
        <taxon>Necator</taxon>
    </lineage>
</organism>
<evidence type="ECO:0000259" key="2">
    <source>
        <dbReference type="PROSITE" id="PS00125"/>
    </source>
</evidence>
<dbReference type="Gene3D" id="3.60.21.10">
    <property type="match status" value="1"/>
</dbReference>
<dbReference type="InterPro" id="IPR050341">
    <property type="entry name" value="PP1_catalytic_subunit"/>
</dbReference>
<dbReference type="PANTHER" id="PTHR11668:SF498">
    <property type="entry name" value="SERINE_THREONINE-PROTEIN PHOSPHATASE"/>
    <property type="match status" value="1"/>
</dbReference>
<dbReference type="PRINTS" id="PR00114">
    <property type="entry name" value="STPHPHTASE"/>
</dbReference>
<dbReference type="Proteomes" id="UP001303046">
    <property type="component" value="Unassembled WGS sequence"/>
</dbReference>
<dbReference type="Pfam" id="PF00149">
    <property type="entry name" value="Metallophos"/>
    <property type="match status" value="1"/>
</dbReference>
<dbReference type="EC" id="3.1.3.16" evidence="1"/>
<gene>
    <name evidence="3" type="primary">Necator_chrV.g18957</name>
    <name evidence="3" type="ORF">RB195_014166</name>
</gene>
<evidence type="ECO:0000256" key="1">
    <source>
        <dbReference type="RuleBase" id="RU004273"/>
    </source>
</evidence>
<dbReference type="PANTHER" id="PTHR11668">
    <property type="entry name" value="SERINE/THREONINE PROTEIN PHOSPHATASE"/>
    <property type="match status" value="1"/>
</dbReference>
<dbReference type="InterPro" id="IPR006186">
    <property type="entry name" value="Ser/Thr-sp_prot-phosphatase"/>
</dbReference>
<dbReference type="InterPro" id="IPR029052">
    <property type="entry name" value="Metallo-depent_PP-like"/>
</dbReference>
<proteinExistence type="inferred from homology"/>
<dbReference type="InterPro" id="IPR004843">
    <property type="entry name" value="Calcineurin-like_PHP"/>
</dbReference>
<dbReference type="EMBL" id="JAVFWL010000005">
    <property type="protein sequence ID" value="KAK6755625.1"/>
    <property type="molecule type" value="Genomic_DNA"/>
</dbReference>
<protein>
    <recommendedName>
        <fullName evidence="1">Serine/threonine-protein phosphatase</fullName>
        <ecNumber evidence="1">3.1.3.16</ecNumber>
    </recommendedName>
</protein>
<reference evidence="3 4" key="1">
    <citation type="submission" date="2023-08" db="EMBL/GenBank/DDBJ databases">
        <title>A Necator americanus chromosomal reference genome.</title>
        <authorList>
            <person name="Ilik V."/>
            <person name="Petrzelkova K.J."/>
            <person name="Pardy F."/>
            <person name="Fuh T."/>
            <person name="Niatou-Singa F.S."/>
            <person name="Gouil Q."/>
            <person name="Baker L."/>
            <person name="Ritchie M.E."/>
            <person name="Jex A.R."/>
            <person name="Gazzola D."/>
            <person name="Li H."/>
            <person name="Toshio Fujiwara R."/>
            <person name="Zhan B."/>
            <person name="Aroian R.V."/>
            <person name="Pafco B."/>
            <person name="Schwarz E.M."/>
        </authorList>
    </citation>
    <scope>NUCLEOTIDE SEQUENCE [LARGE SCALE GENOMIC DNA]</scope>
    <source>
        <strain evidence="3 4">Aroian</strain>
        <tissue evidence="3">Whole animal</tissue>
    </source>
</reference>
<evidence type="ECO:0000313" key="4">
    <source>
        <dbReference type="Proteomes" id="UP001303046"/>
    </source>
</evidence>
<sequence>MATKEEIARLVDNLLSVNDASNPSLTYTTTEQHIRDAVEICTQIVLGQDTMLEIEAPVNVCGDIHGQFPDLLRIFNRCGYPPDSSYLFLGDYIDRGRQQLEVICILMSYKILYPECFFILRGNHECKIINKVYGFYDECKRRYSVKLYNIFQDFFDALPLCSLVAGRILGMHGGLSPKLTSWSQMDELSRPLDPEDVPLAMDLLWSDPDQHTRGWGRNSRGVSYVFGTDVVKKFCRDMDLDLVVRAHQVVQDGYEFFADRRLVTIFSAPKYCGEFDNNAAVMVVSKNLVRSTTKPECLECSFEVLKPMNNPPKVKARLKEGNMLEKRSKTKLRRSKLAA</sequence>
<feature type="domain" description="Serine/threonine specific protein phosphatases" evidence="2">
    <location>
        <begin position="120"/>
        <end position="125"/>
    </location>
</feature>
<keyword evidence="1" id="KW-0378">Hydrolase</keyword>
<comment type="catalytic activity">
    <reaction evidence="1">
        <text>O-phospho-L-threonyl-[protein] + H2O = L-threonyl-[protein] + phosphate</text>
        <dbReference type="Rhea" id="RHEA:47004"/>
        <dbReference type="Rhea" id="RHEA-COMP:11060"/>
        <dbReference type="Rhea" id="RHEA-COMP:11605"/>
        <dbReference type="ChEBI" id="CHEBI:15377"/>
        <dbReference type="ChEBI" id="CHEBI:30013"/>
        <dbReference type="ChEBI" id="CHEBI:43474"/>
        <dbReference type="ChEBI" id="CHEBI:61977"/>
        <dbReference type="EC" id="3.1.3.16"/>
    </reaction>
</comment>
<evidence type="ECO:0000313" key="3">
    <source>
        <dbReference type="EMBL" id="KAK6755625.1"/>
    </source>
</evidence>
<name>A0ABR1E035_NECAM</name>
<dbReference type="SUPFAM" id="SSF56300">
    <property type="entry name" value="Metallo-dependent phosphatases"/>
    <property type="match status" value="1"/>
</dbReference>
<comment type="similarity">
    <text evidence="1">Belongs to the PPP phosphatase family.</text>
</comment>
<dbReference type="PROSITE" id="PS00125">
    <property type="entry name" value="SER_THR_PHOSPHATASE"/>
    <property type="match status" value="1"/>
</dbReference>
<accession>A0ABR1E035</accession>
<dbReference type="SMART" id="SM00156">
    <property type="entry name" value="PP2Ac"/>
    <property type="match status" value="1"/>
</dbReference>